<proteinExistence type="predicted"/>
<evidence type="ECO:0008006" key="4">
    <source>
        <dbReference type="Google" id="ProtNLM"/>
    </source>
</evidence>
<keyword evidence="1" id="KW-0175">Coiled coil</keyword>
<organism evidence="2 3">
    <name type="scientific">Roridomyces roridus</name>
    <dbReference type="NCBI Taxonomy" id="1738132"/>
    <lineage>
        <taxon>Eukaryota</taxon>
        <taxon>Fungi</taxon>
        <taxon>Dikarya</taxon>
        <taxon>Basidiomycota</taxon>
        <taxon>Agaricomycotina</taxon>
        <taxon>Agaricomycetes</taxon>
        <taxon>Agaricomycetidae</taxon>
        <taxon>Agaricales</taxon>
        <taxon>Marasmiineae</taxon>
        <taxon>Mycenaceae</taxon>
        <taxon>Roridomyces</taxon>
    </lineage>
</organism>
<dbReference type="Proteomes" id="UP001221142">
    <property type="component" value="Unassembled WGS sequence"/>
</dbReference>
<protein>
    <recommendedName>
        <fullName evidence="4">F-box domain-containing protein</fullName>
    </recommendedName>
</protein>
<dbReference type="AlphaFoldDB" id="A0AAD7B0X5"/>
<sequence length="405" mass="45008">MRWITGRLHRLRAPNPRPNGHTSVLPEPCDPPALFLNTAIPRGFYSTPIRVPTPPSDWISAAGTELSAIDRQLDSLKEREEELEHHIVGCGAIVAINDILPAETLREIFISCVAEESTDGNLAVYLNRVLKTGSEVRLTLRQVCSKWHAIVLGTQKLWSDVRIRFDYRPEPSEGISNFGQAFALLETWLSLGGECPLDLALLWTNEDPRILQTLVQCAPRIRSLKFSSNLSQSIHSFLHLPSGSLARLEKIWIDNLARDVTSSTQNTTVFFASTRLRSVALRGFPNMQLDCLAIPWGQLTELSIEEGKVPMTELYSILPLCVRLTRAGLFISGTESTPHGITMPRLLFLKLDAKTAEHAAQFLQQVSFPSLVEFVLEFDDVGRRARGGGAVINRVARGLELSVVS</sequence>
<keyword evidence="3" id="KW-1185">Reference proteome</keyword>
<dbReference type="EMBL" id="JARKIF010000061">
    <property type="protein sequence ID" value="KAJ7606222.1"/>
    <property type="molecule type" value="Genomic_DNA"/>
</dbReference>
<feature type="coiled-coil region" evidence="1">
    <location>
        <begin position="59"/>
        <end position="86"/>
    </location>
</feature>
<gene>
    <name evidence="2" type="ORF">FB45DRAFT_1041416</name>
</gene>
<accession>A0AAD7B0X5</accession>
<evidence type="ECO:0000313" key="3">
    <source>
        <dbReference type="Proteomes" id="UP001221142"/>
    </source>
</evidence>
<evidence type="ECO:0000313" key="2">
    <source>
        <dbReference type="EMBL" id="KAJ7606222.1"/>
    </source>
</evidence>
<evidence type="ECO:0000256" key="1">
    <source>
        <dbReference type="SAM" id="Coils"/>
    </source>
</evidence>
<name>A0AAD7B0X5_9AGAR</name>
<reference evidence="2" key="1">
    <citation type="submission" date="2023-03" db="EMBL/GenBank/DDBJ databases">
        <title>Massive genome expansion in bonnet fungi (Mycena s.s.) driven by repeated elements and novel gene families across ecological guilds.</title>
        <authorList>
            <consortium name="Lawrence Berkeley National Laboratory"/>
            <person name="Harder C.B."/>
            <person name="Miyauchi S."/>
            <person name="Viragh M."/>
            <person name="Kuo A."/>
            <person name="Thoen E."/>
            <person name="Andreopoulos B."/>
            <person name="Lu D."/>
            <person name="Skrede I."/>
            <person name="Drula E."/>
            <person name="Henrissat B."/>
            <person name="Morin E."/>
            <person name="Kohler A."/>
            <person name="Barry K."/>
            <person name="LaButti K."/>
            <person name="Morin E."/>
            <person name="Salamov A."/>
            <person name="Lipzen A."/>
            <person name="Mereny Z."/>
            <person name="Hegedus B."/>
            <person name="Baldrian P."/>
            <person name="Stursova M."/>
            <person name="Weitz H."/>
            <person name="Taylor A."/>
            <person name="Grigoriev I.V."/>
            <person name="Nagy L.G."/>
            <person name="Martin F."/>
            <person name="Kauserud H."/>
        </authorList>
    </citation>
    <scope>NUCLEOTIDE SEQUENCE</scope>
    <source>
        <strain evidence="2">9284</strain>
    </source>
</reference>
<comment type="caution">
    <text evidence="2">The sequence shown here is derived from an EMBL/GenBank/DDBJ whole genome shotgun (WGS) entry which is preliminary data.</text>
</comment>